<accession>A0A1B0B880</accession>
<dbReference type="Proteomes" id="UP000092460">
    <property type="component" value="Unassembled WGS sequence"/>
</dbReference>
<sequence>MKQHQVNYDRYEQSENELLNLSVTYIEGFLKRVRATSSPPNRIMLPLNLSPYCRRQEDILNLKSTFQLSQDGVGNCGPSNLATGNRQHTARISDCKHLELHRVTVCNVDIYLTSGNLKLSLKK</sequence>
<reference evidence="1" key="2">
    <citation type="submission" date="2020-05" db="UniProtKB">
        <authorList>
            <consortium name="EnsemblMetazoa"/>
        </authorList>
    </citation>
    <scope>IDENTIFICATION</scope>
    <source>
        <strain evidence="1">IAEA</strain>
    </source>
</reference>
<evidence type="ECO:0000313" key="2">
    <source>
        <dbReference type="Proteomes" id="UP000092460"/>
    </source>
</evidence>
<dbReference type="AlphaFoldDB" id="A0A1B0B880"/>
<keyword evidence="2" id="KW-1185">Reference proteome</keyword>
<dbReference type="EnsemblMetazoa" id="GPPI022029-RA">
    <property type="protein sequence ID" value="GPPI022029-PA"/>
    <property type="gene ID" value="GPPI022029"/>
</dbReference>
<reference evidence="2" key="1">
    <citation type="submission" date="2015-01" db="EMBL/GenBank/DDBJ databases">
        <authorList>
            <person name="Aksoy S."/>
            <person name="Warren W."/>
            <person name="Wilson R.K."/>
        </authorList>
    </citation>
    <scope>NUCLEOTIDE SEQUENCE [LARGE SCALE GENOMIC DNA]</scope>
    <source>
        <strain evidence="2">IAEA</strain>
    </source>
</reference>
<name>A0A1B0B880_9MUSC</name>
<dbReference type="EMBL" id="JXJN01009867">
    <property type="status" value="NOT_ANNOTATED_CDS"/>
    <property type="molecule type" value="Genomic_DNA"/>
</dbReference>
<evidence type="ECO:0000313" key="1">
    <source>
        <dbReference type="EnsemblMetazoa" id="GPPI022029-PA"/>
    </source>
</evidence>
<dbReference type="VEuPathDB" id="VectorBase:GPPI022029"/>
<proteinExistence type="predicted"/>
<organism evidence="1 2">
    <name type="scientific">Glossina palpalis gambiensis</name>
    <dbReference type="NCBI Taxonomy" id="67801"/>
    <lineage>
        <taxon>Eukaryota</taxon>
        <taxon>Metazoa</taxon>
        <taxon>Ecdysozoa</taxon>
        <taxon>Arthropoda</taxon>
        <taxon>Hexapoda</taxon>
        <taxon>Insecta</taxon>
        <taxon>Pterygota</taxon>
        <taxon>Neoptera</taxon>
        <taxon>Endopterygota</taxon>
        <taxon>Diptera</taxon>
        <taxon>Brachycera</taxon>
        <taxon>Muscomorpha</taxon>
        <taxon>Hippoboscoidea</taxon>
        <taxon>Glossinidae</taxon>
        <taxon>Glossina</taxon>
    </lineage>
</organism>
<protein>
    <submittedName>
        <fullName evidence="1">Uncharacterized protein</fullName>
    </submittedName>
</protein>